<evidence type="ECO:0000313" key="3">
    <source>
        <dbReference type="EMBL" id="QDU22803.1"/>
    </source>
</evidence>
<dbReference type="KEGG" id="uli:ETAA1_47910"/>
<dbReference type="AlphaFoldDB" id="A0A517XZ93"/>
<keyword evidence="4" id="KW-1185">Reference proteome</keyword>
<feature type="chain" id="PRO_5021871763" evidence="2">
    <location>
        <begin position="20"/>
        <end position="212"/>
    </location>
</feature>
<dbReference type="Proteomes" id="UP000319576">
    <property type="component" value="Chromosome"/>
</dbReference>
<dbReference type="EMBL" id="CP036273">
    <property type="protein sequence ID" value="QDU22803.1"/>
    <property type="molecule type" value="Genomic_DNA"/>
</dbReference>
<evidence type="ECO:0000313" key="4">
    <source>
        <dbReference type="Proteomes" id="UP000319576"/>
    </source>
</evidence>
<proteinExistence type="predicted"/>
<organism evidence="3 4">
    <name type="scientific">Urbifossiella limnaea</name>
    <dbReference type="NCBI Taxonomy" id="2528023"/>
    <lineage>
        <taxon>Bacteria</taxon>
        <taxon>Pseudomonadati</taxon>
        <taxon>Planctomycetota</taxon>
        <taxon>Planctomycetia</taxon>
        <taxon>Gemmatales</taxon>
        <taxon>Gemmataceae</taxon>
        <taxon>Urbifossiella</taxon>
    </lineage>
</organism>
<reference evidence="3 4" key="1">
    <citation type="submission" date="2019-02" db="EMBL/GenBank/DDBJ databases">
        <title>Deep-cultivation of Planctomycetes and their phenomic and genomic characterization uncovers novel biology.</title>
        <authorList>
            <person name="Wiegand S."/>
            <person name="Jogler M."/>
            <person name="Boedeker C."/>
            <person name="Pinto D."/>
            <person name="Vollmers J."/>
            <person name="Rivas-Marin E."/>
            <person name="Kohn T."/>
            <person name="Peeters S.H."/>
            <person name="Heuer A."/>
            <person name="Rast P."/>
            <person name="Oberbeckmann S."/>
            <person name="Bunk B."/>
            <person name="Jeske O."/>
            <person name="Meyerdierks A."/>
            <person name="Storesund J.E."/>
            <person name="Kallscheuer N."/>
            <person name="Luecker S."/>
            <person name="Lage O.M."/>
            <person name="Pohl T."/>
            <person name="Merkel B.J."/>
            <person name="Hornburger P."/>
            <person name="Mueller R.-W."/>
            <person name="Bruemmer F."/>
            <person name="Labrenz M."/>
            <person name="Spormann A.M."/>
            <person name="Op den Camp H."/>
            <person name="Overmann J."/>
            <person name="Amann R."/>
            <person name="Jetten M.S.M."/>
            <person name="Mascher T."/>
            <person name="Medema M.H."/>
            <person name="Devos D.P."/>
            <person name="Kaster A.-K."/>
            <person name="Ovreas L."/>
            <person name="Rohde M."/>
            <person name="Galperin M.Y."/>
            <person name="Jogler C."/>
        </authorList>
    </citation>
    <scope>NUCLEOTIDE SEQUENCE [LARGE SCALE GENOMIC DNA]</scope>
    <source>
        <strain evidence="3 4">ETA_A1</strain>
    </source>
</reference>
<keyword evidence="2" id="KW-0732">Signal</keyword>
<dbReference type="RefSeq" id="WP_145242838.1">
    <property type="nucleotide sequence ID" value="NZ_CP036273.1"/>
</dbReference>
<gene>
    <name evidence="3" type="ORF">ETAA1_47910</name>
</gene>
<name>A0A517XZ93_9BACT</name>
<sequence length="212" mass="21974" precursor="true">MKHAAAFLVALVAVCAARADLAVPPPAGKKFVTVDHVVTTDKTYPEHEFYLVTGFMGDAKLVPFGPDTPVKIDGARRKGPYGQVTFAAVPKGAGEKFAGMKEFGAALRKGTVPGQATAKHAFPSSTTIDAKDTRTVITETLAVEKIDAKAGIVLKALKKNESGNAPPPRGESPSDDETAVGDSPRGGSVVAGLAAALAMAFAGLRLARRKHV</sequence>
<evidence type="ECO:0000256" key="2">
    <source>
        <dbReference type="SAM" id="SignalP"/>
    </source>
</evidence>
<feature type="region of interest" description="Disordered" evidence="1">
    <location>
        <begin position="159"/>
        <end position="185"/>
    </location>
</feature>
<protein>
    <submittedName>
        <fullName evidence="3">Uncharacterized protein</fullName>
    </submittedName>
</protein>
<accession>A0A517XZ93</accession>
<feature type="signal peptide" evidence="2">
    <location>
        <begin position="1"/>
        <end position="19"/>
    </location>
</feature>
<evidence type="ECO:0000256" key="1">
    <source>
        <dbReference type="SAM" id="MobiDB-lite"/>
    </source>
</evidence>